<feature type="compositionally biased region" description="Basic residues" evidence="1">
    <location>
        <begin position="485"/>
        <end position="494"/>
    </location>
</feature>
<evidence type="ECO:0000259" key="3">
    <source>
        <dbReference type="Pfam" id="PF25597"/>
    </source>
</evidence>
<dbReference type="InterPro" id="IPR057670">
    <property type="entry name" value="SH3_retrovirus"/>
</dbReference>
<dbReference type="CDD" id="cd09272">
    <property type="entry name" value="RNase_HI_RT_Ty1"/>
    <property type="match status" value="1"/>
</dbReference>
<protein>
    <submittedName>
        <fullName evidence="4">Uncharacterized protein</fullName>
    </submittedName>
</protein>
<accession>A0A6L2K4R5</accession>
<dbReference type="PANTHER" id="PTHR11439:SF495">
    <property type="entry name" value="REVERSE TRANSCRIPTASE, RNA-DEPENDENT DNA POLYMERASE-RELATED"/>
    <property type="match status" value="1"/>
</dbReference>
<evidence type="ECO:0000313" key="4">
    <source>
        <dbReference type="EMBL" id="GEU43717.1"/>
    </source>
</evidence>
<proteinExistence type="predicted"/>
<dbReference type="EMBL" id="BKCJ010001746">
    <property type="protein sequence ID" value="GEU43717.1"/>
    <property type="molecule type" value="Genomic_DNA"/>
</dbReference>
<dbReference type="Pfam" id="PF07727">
    <property type="entry name" value="RVT_2"/>
    <property type="match status" value="1"/>
</dbReference>
<dbReference type="Pfam" id="PF25597">
    <property type="entry name" value="SH3_retrovirus"/>
    <property type="match status" value="1"/>
</dbReference>
<gene>
    <name evidence="4" type="ORF">Tci_015695</name>
</gene>
<comment type="caution">
    <text evidence="4">The sequence shown here is derived from an EMBL/GenBank/DDBJ whole genome shotgun (WGS) entry which is preliminary data.</text>
</comment>
<dbReference type="PANTHER" id="PTHR11439">
    <property type="entry name" value="GAG-POL-RELATED RETROTRANSPOSON"/>
    <property type="match status" value="1"/>
</dbReference>
<evidence type="ECO:0000256" key="1">
    <source>
        <dbReference type="SAM" id="MobiDB-lite"/>
    </source>
</evidence>
<feature type="region of interest" description="Disordered" evidence="1">
    <location>
        <begin position="526"/>
        <end position="567"/>
    </location>
</feature>
<organism evidence="4">
    <name type="scientific">Tanacetum cinerariifolium</name>
    <name type="common">Dalmatian daisy</name>
    <name type="synonym">Chrysanthemum cinerariifolium</name>
    <dbReference type="NCBI Taxonomy" id="118510"/>
    <lineage>
        <taxon>Eukaryota</taxon>
        <taxon>Viridiplantae</taxon>
        <taxon>Streptophyta</taxon>
        <taxon>Embryophyta</taxon>
        <taxon>Tracheophyta</taxon>
        <taxon>Spermatophyta</taxon>
        <taxon>Magnoliopsida</taxon>
        <taxon>eudicotyledons</taxon>
        <taxon>Gunneridae</taxon>
        <taxon>Pentapetalae</taxon>
        <taxon>asterids</taxon>
        <taxon>campanulids</taxon>
        <taxon>Asterales</taxon>
        <taxon>Asteraceae</taxon>
        <taxon>Asteroideae</taxon>
        <taxon>Anthemideae</taxon>
        <taxon>Anthemidinae</taxon>
        <taxon>Tanacetum</taxon>
    </lineage>
</organism>
<name>A0A6L2K4R5_TANCI</name>
<reference evidence="4" key="1">
    <citation type="journal article" date="2019" name="Sci. Rep.">
        <title>Draft genome of Tanacetum cinerariifolium, the natural source of mosquito coil.</title>
        <authorList>
            <person name="Yamashiro T."/>
            <person name="Shiraishi A."/>
            <person name="Satake H."/>
            <person name="Nakayama K."/>
        </authorList>
    </citation>
    <scope>NUCLEOTIDE SEQUENCE</scope>
</reference>
<feature type="compositionally biased region" description="Polar residues" evidence="1">
    <location>
        <begin position="540"/>
        <end position="552"/>
    </location>
</feature>
<dbReference type="AlphaFoldDB" id="A0A6L2K4R5"/>
<evidence type="ECO:0000259" key="2">
    <source>
        <dbReference type="Pfam" id="PF07727"/>
    </source>
</evidence>
<feature type="domain" description="Retroviral polymerase SH3-like" evidence="3">
    <location>
        <begin position="32"/>
        <end position="76"/>
    </location>
</feature>
<feature type="region of interest" description="Disordered" evidence="1">
    <location>
        <begin position="722"/>
        <end position="744"/>
    </location>
</feature>
<dbReference type="InterPro" id="IPR013103">
    <property type="entry name" value="RVT_2"/>
</dbReference>
<feature type="compositionally biased region" description="Polar residues" evidence="1">
    <location>
        <begin position="474"/>
        <end position="484"/>
    </location>
</feature>
<feature type="region of interest" description="Disordered" evidence="1">
    <location>
        <begin position="457"/>
        <end position="514"/>
    </location>
</feature>
<feature type="domain" description="Reverse transcriptase Ty1/copia-type" evidence="2">
    <location>
        <begin position="195"/>
        <end position="278"/>
    </location>
</feature>
<sequence>MIGNISYLIDYEEFDGGYVAFGGNPKGGKITGRGKFDGKTDEGFFVRYSLNSRAFRVFNNRTRIVEENLHIRFNKNTPDIAGCGPNWLFDINVLTKSMNYKPIVVENQSNVNVVASNTNNELPFNPEMPDLEDISTFNFSSDQEDADKEVDINNMDTTIQERLKKKYMFANLQGLKILTFLIKCTKLKKQYTDIIKLLEHVYVDDIIFGSTKKELYNAFKKMMHEKFQMSSIGELTFFLGLQVKQKEDGIFISQDKYVAEILKKYGFSKVKNPSTPMETQKPLLKDEDGKEVDVHIYRSMISSLMYLTSSKSDIIFAVCACARYQVAYTDSDYAGASLDRKSTIGGCQFLGCRLISWQCKKQIVVVNSTTEAKYVAALSFCGQPIECEGFEQIVDFLNVNPIMYALTVNPTVYTSCIEQFWATVKVRTIKGERRLQALVDRNKIIITESTIRRDLQLEDAEGSANPTDPHYKPTITQPSISQPQKTKHHRKPKRKVSEVPQPSNRISVADEAVNEKMDDNLKRAATTATSLDVEQDRGNNSKTQSKATPNEPGSQGTSSGGGLGCQKAIKDTVPRLDEGLGKQYASKQGRIADIDASEDIALFSTHDEQMFDADQDLDYQLVERLQVEEQKELNDEEKAKLFMQLLKIKRKFFAAKRVEEKRNKPPTQAQQRKIMCTYLKNMEGKKLTYFKNKSFDSIQKMFDRAFKRVNTFVDYRTELVEESSKKAEEEVTKRSSKRAVTELE</sequence>